<reference evidence="2" key="3">
    <citation type="submission" date="2016-07" db="EMBL/GenBank/DDBJ databases">
        <title>Evolution of pathogenesis and genome organization in the Tremellales.</title>
        <authorList>
            <person name="Cuomo C."/>
            <person name="Litvintseva A."/>
            <person name="Heitman J."/>
            <person name="Chen Y."/>
            <person name="Sun S."/>
            <person name="Springer D."/>
            <person name="Dromer F."/>
            <person name="Young S."/>
            <person name="Zeng Q."/>
            <person name="Chapman S."/>
            <person name="Gujja S."/>
            <person name="Saif S."/>
            <person name="Birren B."/>
        </authorList>
    </citation>
    <scope>NUCLEOTIDE SEQUENCE</scope>
    <source>
        <strain evidence="2">CBS 10737</strain>
    </source>
</reference>
<evidence type="ECO:0000313" key="3">
    <source>
        <dbReference type="EMBL" id="WWC67487.1"/>
    </source>
</evidence>
<dbReference type="EMBL" id="KV700116">
    <property type="protein sequence ID" value="OCF47729.1"/>
    <property type="molecule type" value="Genomic_DNA"/>
</dbReference>
<keyword evidence="4" id="KW-1185">Reference proteome</keyword>
<feature type="compositionally biased region" description="Polar residues" evidence="1">
    <location>
        <begin position="11"/>
        <end position="20"/>
    </location>
</feature>
<reference evidence="3" key="4">
    <citation type="submission" date="2024-02" db="EMBL/GenBank/DDBJ databases">
        <title>Comparative genomics of Cryptococcus and Kwoniella reveals pathogenesis evolution and contrasting modes of karyotype evolution via chromosome fusion or intercentromeric recombination.</title>
        <authorList>
            <person name="Coelho M.A."/>
            <person name="David-Palma M."/>
            <person name="Shea T."/>
            <person name="Bowers K."/>
            <person name="McGinley-Smith S."/>
            <person name="Mohammad A.W."/>
            <person name="Gnirke A."/>
            <person name="Yurkov A.M."/>
            <person name="Nowrousian M."/>
            <person name="Sun S."/>
            <person name="Cuomo C.A."/>
            <person name="Heitman J."/>
        </authorList>
    </citation>
    <scope>NUCLEOTIDE SEQUENCE</scope>
    <source>
        <strain evidence="3">CBS 10737</strain>
    </source>
</reference>
<evidence type="ECO:0000256" key="1">
    <source>
        <dbReference type="SAM" id="MobiDB-lite"/>
    </source>
</evidence>
<feature type="region of interest" description="Disordered" evidence="1">
    <location>
        <begin position="1"/>
        <end position="20"/>
    </location>
</feature>
<proteinExistence type="predicted"/>
<dbReference type="KEGG" id="kpin:30175004"/>
<name>A0A1B9HWV0_9TREE</name>
<dbReference type="AlphaFoldDB" id="A0A1B9HWV0"/>
<accession>A0A1B9HWV0</accession>
<dbReference type="OrthoDB" id="10512030at2759"/>
<evidence type="ECO:0000313" key="4">
    <source>
        <dbReference type="Proteomes" id="UP000094020"/>
    </source>
</evidence>
<reference evidence="2" key="1">
    <citation type="submission" date="2013-07" db="EMBL/GenBank/DDBJ databases">
        <title>The Genome Sequence of Cryptococcus pinus CBS10737.</title>
        <authorList>
            <consortium name="The Broad Institute Genome Sequencing Platform"/>
            <person name="Cuomo C."/>
            <person name="Litvintseva A."/>
            <person name="Chen Y."/>
            <person name="Heitman J."/>
            <person name="Sun S."/>
            <person name="Springer D."/>
            <person name="Dromer F."/>
            <person name="Young S.K."/>
            <person name="Zeng Q."/>
            <person name="Gargeya S."/>
            <person name="Fitzgerald M."/>
            <person name="Abouelleil A."/>
            <person name="Alvarado L."/>
            <person name="Berlin A.M."/>
            <person name="Chapman S.B."/>
            <person name="Dewar J."/>
            <person name="Goldberg J."/>
            <person name="Griggs A."/>
            <person name="Gujja S."/>
            <person name="Hansen M."/>
            <person name="Howarth C."/>
            <person name="Imamovic A."/>
            <person name="Larimer J."/>
            <person name="McCowan C."/>
            <person name="Murphy C."/>
            <person name="Pearson M."/>
            <person name="Priest M."/>
            <person name="Roberts A."/>
            <person name="Saif S."/>
            <person name="Shea T."/>
            <person name="Sykes S."/>
            <person name="Wortman J."/>
            <person name="Nusbaum C."/>
            <person name="Birren B."/>
        </authorList>
    </citation>
    <scope>NUCLEOTIDE SEQUENCE [LARGE SCALE GENOMIC DNA]</scope>
    <source>
        <strain evidence="2">CBS 10737</strain>
    </source>
</reference>
<dbReference type="Proteomes" id="UP000094020">
    <property type="component" value="Chromosome 2"/>
</dbReference>
<organism evidence="2">
    <name type="scientific">Kwoniella pini CBS 10737</name>
    <dbReference type="NCBI Taxonomy" id="1296096"/>
    <lineage>
        <taxon>Eukaryota</taxon>
        <taxon>Fungi</taxon>
        <taxon>Dikarya</taxon>
        <taxon>Basidiomycota</taxon>
        <taxon>Agaricomycotina</taxon>
        <taxon>Tremellomycetes</taxon>
        <taxon>Tremellales</taxon>
        <taxon>Cryptococcaceae</taxon>
        <taxon>Kwoniella</taxon>
    </lineage>
</organism>
<dbReference type="GeneID" id="30175004"/>
<sequence length="276" mass="31487">MPSSRFRRWTGSRSSNQRTSSVVDQFEGSYGGKKENSQIFYCAKIYNKNNISTVMRYPKYPSHKDICEDIETSIKQILEHETEELLSKTLSSYFGDKKLSEQLSNNSYTSINEKFVKHLEDASDPKLGTAYSSAPEQWNNVEVVEVSHKHAKILNAIHEELREDKLNSLLILDTRYLGSLKEQISKGKSIATEYIENPSLPDAEKTTWASRTKDFVKELESSIRAWQPSSKFDDSTIDDMIKHSTNDRGSKIGYVVMSTQGEKDIFDCISKTLPDN</sequence>
<feature type="compositionally biased region" description="Basic residues" evidence="1">
    <location>
        <begin position="1"/>
        <end position="10"/>
    </location>
</feature>
<evidence type="ECO:0000313" key="2">
    <source>
        <dbReference type="EMBL" id="OCF47729.1"/>
    </source>
</evidence>
<protein>
    <submittedName>
        <fullName evidence="2">Uncharacterized protein</fullName>
    </submittedName>
</protein>
<dbReference type="RefSeq" id="XP_019008948.1">
    <property type="nucleotide sequence ID" value="XM_019158335.1"/>
</dbReference>
<reference evidence="3" key="2">
    <citation type="submission" date="2013-07" db="EMBL/GenBank/DDBJ databases">
        <authorList>
            <consortium name="The Broad Institute Genome Sequencing Platform"/>
            <person name="Cuomo C."/>
            <person name="Litvintseva A."/>
            <person name="Chen Y."/>
            <person name="Heitman J."/>
            <person name="Sun S."/>
            <person name="Springer D."/>
            <person name="Dromer F."/>
            <person name="Young S.K."/>
            <person name="Zeng Q."/>
            <person name="Gargeya S."/>
            <person name="Fitzgerald M."/>
            <person name="Abouelleil A."/>
            <person name="Alvarado L."/>
            <person name="Berlin A.M."/>
            <person name="Chapman S.B."/>
            <person name="Dewar J."/>
            <person name="Goldberg J."/>
            <person name="Griggs A."/>
            <person name="Gujja S."/>
            <person name="Hansen M."/>
            <person name="Howarth C."/>
            <person name="Imamovic A."/>
            <person name="Larimer J."/>
            <person name="McCowan C."/>
            <person name="Murphy C."/>
            <person name="Pearson M."/>
            <person name="Priest M."/>
            <person name="Roberts A."/>
            <person name="Saif S."/>
            <person name="Shea T."/>
            <person name="Sykes S."/>
            <person name="Wortman J."/>
            <person name="Nusbaum C."/>
            <person name="Birren B."/>
        </authorList>
    </citation>
    <scope>NUCLEOTIDE SEQUENCE</scope>
    <source>
        <strain evidence="3">CBS 10737</strain>
    </source>
</reference>
<gene>
    <name evidence="2" type="ORF">I206_06635</name>
    <name evidence="3" type="ORF">I206_101395</name>
</gene>
<dbReference type="EMBL" id="CP144520">
    <property type="protein sequence ID" value="WWC67487.1"/>
    <property type="molecule type" value="Genomic_DNA"/>
</dbReference>